<dbReference type="EnsemblPlants" id="KQL30174">
    <property type="protein sequence ID" value="KQL30174"/>
    <property type="gene ID" value="SETIT_019415mg"/>
</dbReference>
<organism evidence="1 2">
    <name type="scientific">Setaria italica</name>
    <name type="common">Foxtail millet</name>
    <name type="synonym">Panicum italicum</name>
    <dbReference type="NCBI Taxonomy" id="4555"/>
    <lineage>
        <taxon>Eukaryota</taxon>
        <taxon>Viridiplantae</taxon>
        <taxon>Streptophyta</taxon>
        <taxon>Embryophyta</taxon>
        <taxon>Tracheophyta</taxon>
        <taxon>Spermatophyta</taxon>
        <taxon>Magnoliopsida</taxon>
        <taxon>Liliopsida</taxon>
        <taxon>Poales</taxon>
        <taxon>Poaceae</taxon>
        <taxon>PACMAD clade</taxon>
        <taxon>Panicoideae</taxon>
        <taxon>Panicodae</taxon>
        <taxon>Paniceae</taxon>
        <taxon>Cenchrinae</taxon>
        <taxon>Setaria</taxon>
    </lineage>
</organism>
<dbReference type="Proteomes" id="UP000004995">
    <property type="component" value="Unassembled WGS sequence"/>
</dbReference>
<protein>
    <submittedName>
        <fullName evidence="1">Uncharacterized protein</fullName>
    </submittedName>
</protein>
<dbReference type="FunCoup" id="K3YYR0">
    <property type="interactions" value="295"/>
</dbReference>
<reference evidence="1" key="2">
    <citation type="submission" date="2018-08" db="UniProtKB">
        <authorList>
            <consortium name="EnsemblPlants"/>
        </authorList>
    </citation>
    <scope>IDENTIFICATION</scope>
    <source>
        <strain evidence="1">Yugu1</strain>
    </source>
</reference>
<evidence type="ECO:0000313" key="1">
    <source>
        <dbReference type="EnsemblPlants" id="KQL30174"/>
    </source>
</evidence>
<dbReference type="EMBL" id="AGNK02000401">
    <property type="status" value="NOT_ANNOTATED_CDS"/>
    <property type="molecule type" value="Genomic_DNA"/>
</dbReference>
<sequence>MDYEYGKLFLYRWDLLEGPWELNKLHGWIMNAMKQGIRAITTHVPTKCHKQPPGSVLCGYYVCEFIRNNGRYRMNPEDMPTIDSNYSKIEDKQIDNICMDMARFILREICHEDGVFFDKDGVLMADECTNLRRWA</sequence>
<name>K3YYR0_SETIT</name>
<dbReference type="InParanoid" id="K3YYR0"/>
<keyword evidence="2" id="KW-1185">Reference proteome</keyword>
<reference evidence="2" key="1">
    <citation type="journal article" date="2012" name="Nat. Biotechnol.">
        <title>Reference genome sequence of the model plant Setaria.</title>
        <authorList>
            <person name="Bennetzen J.L."/>
            <person name="Schmutz J."/>
            <person name="Wang H."/>
            <person name="Percifield R."/>
            <person name="Hawkins J."/>
            <person name="Pontaroli A.C."/>
            <person name="Estep M."/>
            <person name="Feng L."/>
            <person name="Vaughn J.N."/>
            <person name="Grimwood J."/>
            <person name="Jenkins J."/>
            <person name="Barry K."/>
            <person name="Lindquist E."/>
            <person name="Hellsten U."/>
            <person name="Deshpande S."/>
            <person name="Wang X."/>
            <person name="Wu X."/>
            <person name="Mitros T."/>
            <person name="Triplett J."/>
            <person name="Yang X."/>
            <person name="Ye C.Y."/>
            <person name="Mauro-Herrera M."/>
            <person name="Wang L."/>
            <person name="Li P."/>
            <person name="Sharma M."/>
            <person name="Sharma R."/>
            <person name="Ronald P.C."/>
            <person name="Panaud O."/>
            <person name="Kellogg E.A."/>
            <person name="Brutnell T.P."/>
            <person name="Doust A.N."/>
            <person name="Tuskan G.A."/>
            <person name="Rokhsar D."/>
            <person name="Devos K.M."/>
        </authorList>
    </citation>
    <scope>NUCLEOTIDE SEQUENCE [LARGE SCALE GENOMIC DNA]</scope>
    <source>
        <strain evidence="2">cv. Yugu1</strain>
    </source>
</reference>
<accession>K3YYR0</accession>
<dbReference type="HOGENOM" id="CLU_010199_4_0_1"/>
<proteinExistence type="predicted"/>
<evidence type="ECO:0000313" key="2">
    <source>
        <dbReference type="Proteomes" id="UP000004995"/>
    </source>
</evidence>
<dbReference type="AlphaFoldDB" id="K3YYR0"/>
<dbReference type="Gramene" id="KQL30174">
    <property type="protein sequence ID" value="KQL30174"/>
    <property type="gene ID" value="SETIT_019415mg"/>
</dbReference>